<dbReference type="Pfam" id="PF13385">
    <property type="entry name" value="Laminin_G_3"/>
    <property type="match status" value="1"/>
</dbReference>
<name>K2GDJ1_9BACT</name>
<accession>K2GDJ1</accession>
<dbReference type="SUPFAM" id="SSF49899">
    <property type="entry name" value="Concanavalin A-like lectins/glucanases"/>
    <property type="match status" value="1"/>
</dbReference>
<dbReference type="EMBL" id="AMFJ01000349">
    <property type="protein sequence ID" value="EKE28334.1"/>
    <property type="molecule type" value="Genomic_DNA"/>
</dbReference>
<feature type="non-terminal residue" evidence="1">
    <location>
        <position position="1"/>
    </location>
</feature>
<evidence type="ECO:0000313" key="1">
    <source>
        <dbReference type="EMBL" id="EKE28334.1"/>
    </source>
</evidence>
<dbReference type="Gene3D" id="2.60.120.200">
    <property type="match status" value="1"/>
</dbReference>
<comment type="caution">
    <text evidence="1">The sequence shown here is derived from an EMBL/GenBank/DDBJ whole genome shotgun (WGS) entry which is preliminary data.</text>
</comment>
<proteinExistence type="predicted"/>
<reference evidence="1" key="1">
    <citation type="journal article" date="2012" name="Science">
        <title>Fermentation, hydrogen, and sulfur metabolism in multiple uncultivated bacterial phyla.</title>
        <authorList>
            <person name="Wrighton K.C."/>
            <person name="Thomas B.C."/>
            <person name="Sharon I."/>
            <person name="Miller C.S."/>
            <person name="Castelle C.J."/>
            <person name="VerBerkmoes N.C."/>
            <person name="Wilkins M.J."/>
            <person name="Hettich R.L."/>
            <person name="Lipton M.S."/>
            <person name="Williams K.H."/>
            <person name="Long P.E."/>
            <person name="Banfield J.F."/>
        </authorList>
    </citation>
    <scope>NUCLEOTIDE SEQUENCE [LARGE SCALE GENOMIC DNA]</scope>
</reference>
<sequence length="262" mass="30990">QAIVNASWAELINIWNWLVKNSLWGWASSVSSDNTVTCSAWNVYSWSVSKCVPDSGTVLLMHFDDNIIDSAKWKTWSPSNITYGTWVFWKAAYFNWSSSSINIPDSTDWDFWTWSFTMEFWYKSSVNRDSQWIFSQQWAWAWSPASPDLIRPFFVQLNNNSIYSGFNDNSYPFEYSTWAILNQWKHLAIVRNWNIFSMYLDWKLLKQDSNAISINWSAADVSIGKIYYNYNNYYFQGYIDELRISKWIARWASEFTPPTAPY</sequence>
<protein>
    <submittedName>
        <fullName evidence="1">Uncharacterized protein</fullName>
    </submittedName>
</protein>
<dbReference type="AlphaFoldDB" id="K2GDJ1"/>
<gene>
    <name evidence="1" type="ORF">ACD_3C00075G0002</name>
</gene>
<dbReference type="InterPro" id="IPR013320">
    <property type="entry name" value="ConA-like_dom_sf"/>
</dbReference>
<organism evidence="1">
    <name type="scientific">uncultured bacterium</name>
    <name type="common">gcode 4</name>
    <dbReference type="NCBI Taxonomy" id="1234023"/>
    <lineage>
        <taxon>Bacteria</taxon>
        <taxon>environmental samples</taxon>
    </lineage>
</organism>